<keyword evidence="1" id="KW-0646">Protease inhibitor</keyword>
<dbReference type="EMBL" id="CAJNOV010011877">
    <property type="protein sequence ID" value="CAF1467535.1"/>
    <property type="molecule type" value="Genomic_DNA"/>
</dbReference>
<dbReference type="PANTHER" id="PTHR47247">
    <property type="entry name" value="KUNITZ-TYPE PROTEASE INHIBITOR 2"/>
    <property type="match status" value="1"/>
</dbReference>
<dbReference type="FunFam" id="4.10.410.10:FF:000006">
    <property type="entry name" value="Serine peptidase inhibitor, Kunitz type 1"/>
    <property type="match status" value="1"/>
</dbReference>
<dbReference type="PRINTS" id="PR00759">
    <property type="entry name" value="BASICPTASE"/>
</dbReference>
<evidence type="ECO:0000313" key="8">
    <source>
        <dbReference type="EMBL" id="CAF1931385.1"/>
    </source>
</evidence>
<dbReference type="GO" id="GO:0004867">
    <property type="term" value="F:serine-type endopeptidase inhibitor activity"/>
    <property type="evidence" value="ECO:0007669"/>
    <property type="project" value="UniProtKB-KW"/>
</dbReference>
<dbReference type="InterPro" id="IPR020901">
    <property type="entry name" value="Prtase_inh_Kunz-CS"/>
</dbReference>
<proteinExistence type="predicted"/>
<evidence type="ECO:0000256" key="1">
    <source>
        <dbReference type="ARBA" id="ARBA00022690"/>
    </source>
</evidence>
<dbReference type="PROSITE" id="PS50279">
    <property type="entry name" value="BPTI_KUNITZ_2"/>
    <property type="match status" value="1"/>
</dbReference>
<dbReference type="Gene3D" id="2.10.22.10">
    <property type="entry name" value="Antistasin, domain 1"/>
    <property type="match status" value="1"/>
</dbReference>
<dbReference type="SMART" id="SM00131">
    <property type="entry name" value="KU"/>
    <property type="match status" value="1"/>
</dbReference>
<dbReference type="Proteomes" id="UP000663855">
    <property type="component" value="Unassembled WGS sequence"/>
</dbReference>
<dbReference type="EMBL" id="CAJOBJ010005576">
    <property type="protein sequence ID" value="CAF4035744.1"/>
    <property type="molecule type" value="Genomic_DNA"/>
</dbReference>
<dbReference type="AlphaFoldDB" id="A0A816KUC8"/>
<dbReference type="PROSITE" id="PS00280">
    <property type="entry name" value="BPTI_KUNITZ_1"/>
    <property type="match status" value="1"/>
</dbReference>
<dbReference type="InterPro" id="IPR002223">
    <property type="entry name" value="Kunitz_BPTI"/>
</dbReference>
<dbReference type="Proteomes" id="UP000676336">
    <property type="component" value="Unassembled WGS sequence"/>
</dbReference>
<dbReference type="OrthoDB" id="4473401at2759"/>
<dbReference type="InterPro" id="IPR036880">
    <property type="entry name" value="Kunitz_BPTI_sf"/>
</dbReference>
<dbReference type="Proteomes" id="UP000663834">
    <property type="component" value="Unassembled WGS sequence"/>
</dbReference>
<dbReference type="EMBL" id="CAJNRE010000766">
    <property type="protein sequence ID" value="CAF1931385.1"/>
    <property type="molecule type" value="Genomic_DNA"/>
</dbReference>
<evidence type="ECO:0000256" key="3">
    <source>
        <dbReference type="ARBA" id="ARBA00023157"/>
    </source>
</evidence>
<organism evidence="8 12">
    <name type="scientific">Rotaria magnacalcarata</name>
    <dbReference type="NCBI Taxonomy" id="392030"/>
    <lineage>
        <taxon>Eukaryota</taxon>
        <taxon>Metazoa</taxon>
        <taxon>Spiralia</taxon>
        <taxon>Gnathifera</taxon>
        <taxon>Rotifera</taxon>
        <taxon>Eurotatoria</taxon>
        <taxon>Bdelloidea</taxon>
        <taxon>Philodinida</taxon>
        <taxon>Philodinidae</taxon>
        <taxon>Rotaria</taxon>
    </lineage>
</organism>
<dbReference type="Proteomes" id="UP000681967">
    <property type="component" value="Unassembled WGS sequence"/>
</dbReference>
<feature type="domain" description="BPTI/Kunitz inhibitor" evidence="5">
    <location>
        <begin position="118"/>
        <end position="168"/>
    </location>
</feature>
<keyword evidence="2" id="KW-0722">Serine protease inhibitor</keyword>
<dbReference type="SUPFAM" id="SSF57362">
    <property type="entry name" value="BPTI-like"/>
    <property type="match status" value="1"/>
</dbReference>
<keyword evidence="3" id="KW-1015">Disulfide bond</keyword>
<dbReference type="PANTHER" id="PTHR47247:SF1">
    <property type="entry name" value="KUNITZ-TYPE PROTEASE INHIBITOR 2"/>
    <property type="match status" value="1"/>
</dbReference>
<name>A0A816KUC8_9BILA</name>
<dbReference type="Proteomes" id="UP000681720">
    <property type="component" value="Unassembled WGS sequence"/>
</dbReference>
<dbReference type="Pfam" id="PF00014">
    <property type="entry name" value="Kunitz_BPTI"/>
    <property type="match status" value="1"/>
</dbReference>
<sequence length="170" mass="18612">MIRIFSIAFISLTLIYAIESYSLSATDVGSKTVKACAPVKCPGKPKQCPYGYHKKDGCEICRCSDPCNPPGKPILCGAKQRCYVDKKSDGTFEGRCGAPPKKVNKHTKKDKTLTKDDCNLPKMTGPCRASFPRFFYNPATQSCESFVYGGCHGNKNNFNTKVECDLACVA</sequence>
<evidence type="ECO:0000256" key="2">
    <source>
        <dbReference type="ARBA" id="ARBA00022900"/>
    </source>
</evidence>
<accession>A0A816KUC8</accession>
<evidence type="ECO:0000313" key="6">
    <source>
        <dbReference type="EMBL" id="CAF1467535.1"/>
    </source>
</evidence>
<evidence type="ECO:0000313" key="10">
    <source>
        <dbReference type="EMBL" id="CAF4035744.1"/>
    </source>
</evidence>
<evidence type="ECO:0000313" key="11">
    <source>
        <dbReference type="EMBL" id="CAF4068412.1"/>
    </source>
</evidence>
<reference evidence="8" key="1">
    <citation type="submission" date="2021-02" db="EMBL/GenBank/DDBJ databases">
        <authorList>
            <person name="Nowell W R."/>
        </authorList>
    </citation>
    <scope>NUCLEOTIDE SEQUENCE</scope>
</reference>
<gene>
    <name evidence="11" type="ORF">BYL167_LOCUS17373</name>
    <name evidence="6" type="ORF">CJN711_LOCUS25467</name>
    <name evidence="10" type="ORF">GIL414_LOCUS13638</name>
    <name evidence="7" type="ORF">KQP761_LOCUS30098</name>
    <name evidence="8" type="ORF">MBJ925_LOCUS4316</name>
    <name evidence="9" type="ORF">SMN809_LOCUS10636</name>
</gene>
<protein>
    <recommendedName>
        <fullName evidence="5">BPTI/Kunitz inhibitor domain-containing protein</fullName>
    </recommendedName>
</protein>
<evidence type="ECO:0000313" key="9">
    <source>
        <dbReference type="EMBL" id="CAF3976847.1"/>
    </source>
</evidence>
<dbReference type="EMBL" id="CAJOBH010006857">
    <property type="protein sequence ID" value="CAF4068412.1"/>
    <property type="molecule type" value="Genomic_DNA"/>
</dbReference>
<dbReference type="Proteomes" id="UP000663824">
    <property type="component" value="Unassembled WGS sequence"/>
</dbReference>
<dbReference type="EMBL" id="CAJNOW010016666">
    <property type="protein sequence ID" value="CAF1651604.1"/>
    <property type="molecule type" value="Genomic_DNA"/>
</dbReference>
<evidence type="ECO:0000256" key="4">
    <source>
        <dbReference type="SAM" id="SignalP"/>
    </source>
</evidence>
<comment type="caution">
    <text evidence="8">The sequence shown here is derived from an EMBL/GenBank/DDBJ whole genome shotgun (WGS) entry which is preliminary data.</text>
</comment>
<evidence type="ECO:0000259" key="5">
    <source>
        <dbReference type="PROSITE" id="PS50279"/>
    </source>
</evidence>
<dbReference type="Gene3D" id="4.10.410.10">
    <property type="entry name" value="Pancreatic trypsin inhibitor Kunitz domain"/>
    <property type="match status" value="1"/>
</dbReference>
<feature type="chain" id="PRO_5035609567" description="BPTI/Kunitz inhibitor domain-containing protein" evidence="4">
    <location>
        <begin position="21"/>
        <end position="170"/>
    </location>
</feature>
<evidence type="ECO:0000313" key="12">
    <source>
        <dbReference type="Proteomes" id="UP000663824"/>
    </source>
</evidence>
<keyword evidence="4" id="KW-0732">Signal</keyword>
<feature type="signal peptide" evidence="4">
    <location>
        <begin position="1"/>
        <end position="20"/>
    </location>
</feature>
<evidence type="ECO:0000313" key="7">
    <source>
        <dbReference type="EMBL" id="CAF1651604.1"/>
    </source>
</evidence>
<dbReference type="EMBL" id="CAJOBI010003667">
    <property type="protein sequence ID" value="CAF3976847.1"/>
    <property type="molecule type" value="Genomic_DNA"/>
</dbReference>